<comment type="subcellular location">
    <subcellularLocation>
        <location evidence="1">Membrane</location>
        <topology evidence="1">Multi-pass membrane protein</topology>
    </subcellularLocation>
</comment>
<dbReference type="Gene3D" id="1.20.140.150">
    <property type="match status" value="1"/>
</dbReference>
<accession>A0A8B6D947</accession>
<evidence type="ECO:0000256" key="3">
    <source>
        <dbReference type="ARBA" id="ARBA00022989"/>
    </source>
</evidence>
<protein>
    <submittedName>
        <fullName evidence="6">Uncharacterized protein</fullName>
    </submittedName>
</protein>
<dbReference type="EMBL" id="UYJE01002963">
    <property type="protein sequence ID" value="VDI15313.1"/>
    <property type="molecule type" value="Genomic_DNA"/>
</dbReference>
<evidence type="ECO:0000313" key="6">
    <source>
        <dbReference type="EMBL" id="VDI15313.1"/>
    </source>
</evidence>
<keyword evidence="2 5" id="KW-0812">Transmembrane</keyword>
<keyword evidence="4 5" id="KW-0472">Membrane</keyword>
<evidence type="ECO:0000256" key="4">
    <source>
        <dbReference type="ARBA" id="ARBA00023136"/>
    </source>
</evidence>
<dbReference type="InterPro" id="IPR050579">
    <property type="entry name" value="PMP-22/EMP/MP20-like"/>
</dbReference>
<dbReference type="PANTHER" id="PTHR10671:SF82">
    <property type="entry name" value="GH19567P"/>
    <property type="match status" value="1"/>
</dbReference>
<name>A0A8B6D947_MYTGA</name>
<dbReference type="AlphaFoldDB" id="A0A8B6D947"/>
<gene>
    <name evidence="6" type="ORF">MGAL_10B002206</name>
</gene>
<evidence type="ECO:0000256" key="5">
    <source>
        <dbReference type="SAM" id="Phobius"/>
    </source>
</evidence>
<evidence type="ECO:0000256" key="2">
    <source>
        <dbReference type="ARBA" id="ARBA00022692"/>
    </source>
</evidence>
<evidence type="ECO:0000313" key="7">
    <source>
        <dbReference type="Proteomes" id="UP000596742"/>
    </source>
</evidence>
<keyword evidence="7" id="KW-1185">Reference proteome</keyword>
<feature type="transmembrane region" description="Helical" evidence="5">
    <location>
        <begin position="112"/>
        <end position="133"/>
    </location>
</feature>
<dbReference type="OrthoDB" id="5917530at2759"/>
<comment type="caution">
    <text evidence="6">The sequence shown here is derived from an EMBL/GenBank/DDBJ whole genome shotgun (WGS) entry which is preliminary data.</text>
</comment>
<dbReference type="Pfam" id="PF13903">
    <property type="entry name" value="Claudin_2"/>
    <property type="match status" value="1"/>
</dbReference>
<feature type="transmembrane region" description="Helical" evidence="5">
    <location>
        <begin position="145"/>
        <end position="164"/>
    </location>
</feature>
<sequence length="235" mass="27318">MAVQLEWEKKLLLGTTAGTVFAFLIQVVALGTNHWLTFEIPNGLYVNKTGKYLYESYSGLWRICITEFTKNNKGERIYQETCRDHNLFPTEMELYHDHTLDMKILDYMRTGTAFGIIAVTVMVIGHMFAFYALRRPRYIVKRLTALIHFMTAACVLVENEVFIRRTEYAKTKLPLRLPKEADHSYGYSFVLSWICFVIFLGAGCVFLFSSHKRKADNLNDEFDDLEIDEPVAIRR</sequence>
<dbReference type="Proteomes" id="UP000596742">
    <property type="component" value="Unassembled WGS sequence"/>
</dbReference>
<keyword evidence="3 5" id="KW-1133">Transmembrane helix</keyword>
<dbReference type="GO" id="GO:0005886">
    <property type="term" value="C:plasma membrane"/>
    <property type="evidence" value="ECO:0007669"/>
    <property type="project" value="TreeGrafter"/>
</dbReference>
<feature type="transmembrane region" description="Helical" evidence="5">
    <location>
        <begin position="184"/>
        <end position="208"/>
    </location>
</feature>
<proteinExistence type="predicted"/>
<dbReference type="InterPro" id="IPR004031">
    <property type="entry name" value="PMP22/EMP/MP20/Claudin"/>
</dbReference>
<feature type="transmembrane region" description="Helical" evidence="5">
    <location>
        <begin position="12"/>
        <end position="36"/>
    </location>
</feature>
<evidence type="ECO:0000256" key="1">
    <source>
        <dbReference type="ARBA" id="ARBA00004141"/>
    </source>
</evidence>
<reference evidence="6" key="1">
    <citation type="submission" date="2018-11" db="EMBL/GenBank/DDBJ databases">
        <authorList>
            <person name="Alioto T."/>
            <person name="Alioto T."/>
        </authorList>
    </citation>
    <scope>NUCLEOTIDE SEQUENCE</scope>
</reference>
<dbReference type="PANTHER" id="PTHR10671">
    <property type="entry name" value="EPITHELIAL MEMBRANE PROTEIN-RELATED"/>
    <property type="match status" value="1"/>
</dbReference>
<organism evidence="6 7">
    <name type="scientific">Mytilus galloprovincialis</name>
    <name type="common">Mediterranean mussel</name>
    <dbReference type="NCBI Taxonomy" id="29158"/>
    <lineage>
        <taxon>Eukaryota</taxon>
        <taxon>Metazoa</taxon>
        <taxon>Spiralia</taxon>
        <taxon>Lophotrochozoa</taxon>
        <taxon>Mollusca</taxon>
        <taxon>Bivalvia</taxon>
        <taxon>Autobranchia</taxon>
        <taxon>Pteriomorphia</taxon>
        <taxon>Mytilida</taxon>
        <taxon>Mytiloidea</taxon>
        <taxon>Mytilidae</taxon>
        <taxon>Mytilinae</taxon>
        <taxon>Mytilus</taxon>
    </lineage>
</organism>